<dbReference type="InParanoid" id="Q23U89"/>
<accession>Q23U89</accession>
<protein>
    <recommendedName>
        <fullName evidence="3">Kinase domain protein</fullName>
    </recommendedName>
</protein>
<dbReference type="HOGENOM" id="CLU_1182234_0_0_1"/>
<proteinExistence type="predicted"/>
<evidence type="ECO:0000313" key="1">
    <source>
        <dbReference type="EMBL" id="EAS00055.2"/>
    </source>
</evidence>
<gene>
    <name evidence="1" type="ORF">TTHERM_00890090</name>
</gene>
<keyword evidence="2" id="KW-1185">Reference proteome</keyword>
<dbReference type="RefSeq" id="XP_001020300.2">
    <property type="nucleotide sequence ID" value="XM_001020300.2"/>
</dbReference>
<organism evidence="1 2">
    <name type="scientific">Tetrahymena thermophila (strain SB210)</name>
    <dbReference type="NCBI Taxonomy" id="312017"/>
    <lineage>
        <taxon>Eukaryota</taxon>
        <taxon>Sar</taxon>
        <taxon>Alveolata</taxon>
        <taxon>Ciliophora</taxon>
        <taxon>Intramacronucleata</taxon>
        <taxon>Oligohymenophorea</taxon>
        <taxon>Hymenostomatida</taxon>
        <taxon>Tetrahymenina</taxon>
        <taxon>Tetrahymenidae</taxon>
        <taxon>Tetrahymena</taxon>
    </lineage>
</organism>
<dbReference type="AlphaFoldDB" id="Q23U89"/>
<reference evidence="2" key="1">
    <citation type="journal article" date="2006" name="PLoS Biol.">
        <title>Macronuclear genome sequence of the ciliate Tetrahymena thermophila, a model eukaryote.</title>
        <authorList>
            <person name="Eisen J.A."/>
            <person name="Coyne R.S."/>
            <person name="Wu M."/>
            <person name="Wu D."/>
            <person name="Thiagarajan M."/>
            <person name="Wortman J.R."/>
            <person name="Badger J.H."/>
            <person name="Ren Q."/>
            <person name="Amedeo P."/>
            <person name="Jones K.M."/>
            <person name="Tallon L.J."/>
            <person name="Delcher A.L."/>
            <person name="Salzberg S.L."/>
            <person name="Silva J.C."/>
            <person name="Haas B.J."/>
            <person name="Majoros W.H."/>
            <person name="Farzad M."/>
            <person name="Carlton J.M."/>
            <person name="Smith R.K. Jr."/>
            <person name="Garg J."/>
            <person name="Pearlman R.E."/>
            <person name="Karrer K.M."/>
            <person name="Sun L."/>
            <person name="Manning G."/>
            <person name="Elde N.C."/>
            <person name="Turkewitz A.P."/>
            <person name="Asai D.J."/>
            <person name="Wilkes D.E."/>
            <person name="Wang Y."/>
            <person name="Cai H."/>
            <person name="Collins K."/>
            <person name="Stewart B.A."/>
            <person name="Lee S.R."/>
            <person name="Wilamowska K."/>
            <person name="Weinberg Z."/>
            <person name="Ruzzo W.L."/>
            <person name="Wloga D."/>
            <person name="Gaertig J."/>
            <person name="Frankel J."/>
            <person name="Tsao C.-C."/>
            <person name="Gorovsky M.A."/>
            <person name="Keeling P.J."/>
            <person name="Waller R.F."/>
            <person name="Patron N.J."/>
            <person name="Cherry J.M."/>
            <person name="Stover N.A."/>
            <person name="Krieger C.J."/>
            <person name="del Toro C."/>
            <person name="Ryder H.F."/>
            <person name="Williamson S.C."/>
            <person name="Barbeau R.A."/>
            <person name="Hamilton E.P."/>
            <person name="Orias E."/>
        </authorList>
    </citation>
    <scope>NUCLEOTIDE SEQUENCE [LARGE SCALE GENOMIC DNA]</scope>
    <source>
        <strain evidence="2">SB210</strain>
    </source>
</reference>
<evidence type="ECO:0008006" key="3">
    <source>
        <dbReference type="Google" id="ProtNLM"/>
    </source>
</evidence>
<dbReference type="GeneID" id="7831043"/>
<dbReference type="Proteomes" id="UP000009168">
    <property type="component" value="Unassembled WGS sequence"/>
</dbReference>
<sequence>MLPQIQLKSFYLIFDQQKILVIFKKYINNINKMGQDQSKNEGKQQKIDEKNQLQNDNQLNIQKLNDQLQPPFNRQQLIINAYKPLSDDISKYLILDKITIYFREEEENLRLNAKKFGIIPTSLKTLFLYLENINQQSQQFKYLCEQIKYLPKGIQTMRLDLSCQFTKVEIKLSQNLQQLIKNLPKTLSNLYLNLTKVNCSDQSLSKNLLESLQFLPKNINLLQFIAIDCQINEDLLMKFCSNLREHFGELYNLQELNLFFNNNTIRKASNKQVLAECLKQIPDQVLSLQLQFQVNDISFEEALQIMESLKFINPNLFHFKFEIYPLYNQNKNITQHQKLSQEDLNLREGAIQLLIKFIEKCNLNNLQNGYFQMRDINIYLNEGSIEWFWKGLGLSCDLLFQNNPHFLDLFINSRFRFSQIQGEVLQNIQKKKKEILMHAISYNKIISAPLQKANPGAQIKLNFWDLYM</sequence>
<evidence type="ECO:0000313" key="2">
    <source>
        <dbReference type="Proteomes" id="UP000009168"/>
    </source>
</evidence>
<dbReference type="EMBL" id="GG662629">
    <property type="protein sequence ID" value="EAS00055.2"/>
    <property type="molecule type" value="Genomic_DNA"/>
</dbReference>
<dbReference type="KEGG" id="tet:TTHERM_00890090"/>
<name>Q23U89_TETTS</name>